<dbReference type="Pfam" id="PF01494">
    <property type="entry name" value="FAD_binding_3"/>
    <property type="match status" value="1"/>
</dbReference>
<evidence type="ECO:0000259" key="8">
    <source>
        <dbReference type="Pfam" id="PF01494"/>
    </source>
</evidence>
<accession>A0A1L7ADM9</accession>
<dbReference type="eggNOG" id="COG0654">
    <property type="taxonomic scope" value="Bacteria"/>
</dbReference>
<dbReference type="UniPathway" id="UPA00232"/>
<dbReference type="PRINTS" id="PR00420">
    <property type="entry name" value="RNGMNOXGNASE"/>
</dbReference>
<dbReference type="GO" id="GO:0016705">
    <property type="term" value="F:oxidoreductase activity, acting on paired donors, with incorporation or reduction of molecular oxygen"/>
    <property type="evidence" value="ECO:0007669"/>
    <property type="project" value="InterPro"/>
</dbReference>
<dbReference type="PANTHER" id="PTHR43876:SF25">
    <property type="entry name" value="MONOOXYGENASE NMA2164"/>
    <property type="match status" value="1"/>
</dbReference>
<keyword evidence="6" id="KW-0560">Oxidoreductase</keyword>
<sequence>MQFDVAIVGGGPVGLAFAREMAGSGLSLAVIETQPEARLADPGFDGREIALTHLSQDLMRALGAWDHLPAGAASALREARVLNGGSPYALHFDVSDRAEAALGQLVPNHLIRRALFAATRGQAGLTLLAGTSVTGATITRQGARLALADGREVAAKLVVAADTRFSPLRKAQRIEADVTDFAKSMLVCRLEHEGEHGHVATEWFDNDQTIAMLPLNGRCSSAVITLPKPEIERLAALDGTAFSAEVTERYRNRLGAMRLVSSRHTYPLVTTYARRFVAPRFALIGDAAVGMHPVTAHGFNLGLRGAHTLAEELRGALARGADLARAEALDAPLAAYESRHRRATWPLYTGTNLLAKLYTDERAPARLARHAALRLGNRLTPFKHLIRGMLMESDGPRPSSRG</sequence>
<dbReference type="AlphaFoldDB" id="A0A1L7ADM9"/>
<evidence type="ECO:0000256" key="7">
    <source>
        <dbReference type="ARBA" id="ARBA00023033"/>
    </source>
</evidence>
<dbReference type="NCBIfam" id="NF006593">
    <property type="entry name" value="PRK09126.1"/>
    <property type="match status" value="1"/>
</dbReference>
<evidence type="ECO:0000256" key="5">
    <source>
        <dbReference type="ARBA" id="ARBA00022827"/>
    </source>
</evidence>
<dbReference type="SUPFAM" id="SSF51905">
    <property type="entry name" value="FAD/NAD(P)-binding domain"/>
    <property type="match status" value="1"/>
</dbReference>
<comment type="pathway">
    <text evidence="2">Cofactor biosynthesis; ubiquinone biosynthesis.</text>
</comment>
<dbReference type="InterPro" id="IPR036188">
    <property type="entry name" value="FAD/NAD-bd_sf"/>
</dbReference>
<proteinExistence type="inferred from homology"/>
<dbReference type="PANTHER" id="PTHR43876">
    <property type="entry name" value="UBIQUINONE BIOSYNTHESIS MONOOXYGENASE COQ6, MITOCHONDRIAL"/>
    <property type="match status" value="1"/>
</dbReference>
<dbReference type="NCBIfam" id="TIGR01988">
    <property type="entry name" value="Ubi-OHases"/>
    <property type="match status" value="1"/>
</dbReference>
<dbReference type="GO" id="GO:0071949">
    <property type="term" value="F:FAD binding"/>
    <property type="evidence" value="ECO:0007669"/>
    <property type="project" value="InterPro"/>
</dbReference>
<dbReference type="Proteomes" id="UP000185494">
    <property type="component" value="Chromosome 1"/>
</dbReference>
<dbReference type="KEGG" id="rgi:RGI145_06775"/>
<dbReference type="EMBL" id="CP015583">
    <property type="protein sequence ID" value="APT56851.1"/>
    <property type="molecule type" value="Genomic_DNA"/>
</dbReference>
<keyword evidence="7" id="KW-0503">Monooxygenase</keyword>
<keyword evidence="5" id="KW-0274">FAD</keyword>
<evidence type="ECO:0000256" key="1">
    <source>
        <dbReference type="ARBA" id="ARBA00001974"/>
    </source>
</evidence>
<dbReference type="STRING" id="257708.RGI145_06775"/>
<evidence type="ECO:0000256" key="2">
    <source>
        <dbReference type="ARBA" id="ARBA00004749"/>
    </source>
</evidence>
<dbReference type="Gene3D" id="3.50.50.60">
    <property type="entry name" value="FAD/NAD(P)-binding domain"/>
    <property type="match status" value="2"/>
</dbReference>
<evidence type="ECO:0000256" key="4">
    <source>
        <dbReference type="ARBA" id="ARBA00022630"/>
    </source>
</evidence>
<dbReference type="InterPro" id="IPR051205">
    <property type="entry name" value="UbiH/COQ6_monooxygenase"/>
</dbReference>
<evidence type="ECO:0000313" key="9">
    <source>
        <dbReference type="EMBL" id="APT56851.1"/>
    </source>
</evidence>
<dbReference type="GO" id="GO:0006744">
    <property type="term" value="P:ubiquinone biosynthetic process"/>
    <property type="evidence" value="ECO:0007669"/>
    <property type="project" value="UniProtKB-UniPathway"/>
</dbReference>
<protein>
    <recommendedName>
        <fullName evidence="8">FAD-binding domain-containing protein</fullName>
    </recommendedName>
</protein>
<evidence type="ECO:0000256" key="3">
    <source>
        <dbReference type="ARBA" id="ARBA00005349"/>
    </source>
</evidence>
<gene>
    <name evidence="9" type="ORF">RGI145_06775</name>
</gene>
<dbReference type="RefSeq" id="WP_075797773.1">
    <property type="nucleotide sequence ID" value="NZ_CP015583.1"/>
</dbReference>
<name>A0A1L7ADM9_9PROT</name>
<organism evidence="9 10">
    <name type="scientific">Roseomonas gilardii</name>
    <dbReference type="NCBI Taxonomy" id="257708"/>
    <lineage>
        <taxon>Bacteria</taxon>
        <taxon>Pseudomonadati</taxon>
        <taxon>Pseudomonadota</taxon>
        <taxon>Alphaproteobacteria</taxon>
        <taxon>Acetobacterales</taxon>
        <taxon>Roseomonadaceae</taxon>
        <taxon>Roseomonas</taxon>
    </lineage>
</organism>
<dbReference type="InterPro" id="IPR010971">
    <property type="entry name" value="UbiH/COQ6"/>
</dbReference>
<reference evidence="9 10" key="1">
    <citation type="submission" date="2016-05" db="EMBL/GenBank/DDBJ databases">
        <title>Complete Genome and Methylome Analysis of Psychrotrophic Bacterial Isolates from Antarctic Lake Untersee.</title>
        <authorList>
            <person name="Fomenkov A."/>
            <person name="Akimov V.N."/>
            <person name="Vasilyeva L.V."/>
            <person name="Andersen D."/>
            <person name="Vincze T."/>
            <person name="Roberts R.J."/>
        </authorList>
    </citation>
    <scope>NUCLEOTIDE SEQUENCE [LARGE SCALE GENOMIC DNA]</scope>
    <source>
        <strain evidence="9 10">U14-5</strain>
    </source>
</reference>
<dbReference type="InterPro" id="IPR002938">
    <property type="entry name" value="FAD-bd"/>
</dbReference>
<comment type="cofactor">
    <cofactor evidence="1">
        <name>FAD</name>
        <dbReference type="ChEBI" id="CHEBI:57692"/>
    </cofactor>
</comment>
<evidence type="ECO:0000313" key="10">
    <source>
        <dbReference type="Proteomes" id="UP000185494"/>
    </source>
</evidence>
<evidence type="ECO:0000256" key="6">
    <source>
        <dbReference type="ARBA" id="ARBA00023002"/>
    </source>
</evidence>
<dbReference type="GO" id="GO:0004497">
    <property type="term" value="F:monooxygenase activity"/>
    <property type="evidence" value="ECO:0007669"/>
    <property type="project" value="UniProtKB-KW"/>
</dbReference>
<comment type="similarity">
    <text evidence="3">Belongs to the UbiH/COQ6 family.</text>
</comment>
<feature type="domain" description="FAD-binding" evidence="8">
    <location>
        <begin position="3"/>
        <end position="319"/>
    </location>
</feature>
<keyword evidence="4" id="KW-0285">Flavoprotein</keyword>